<accession>A0ABD0K0T0</accession>
<proteinExistence type="predicted"/>
<dbReference type="AlphaFoldDB" id="A0ABD0K0T0"/>
<feature type="region of interest" description="Disordered" evidence="1">
    <location>
        <begin position="26"/>
        <end position="61"/>
    </location>
</feature>
<dbReference type="Proteomes" id="UP001519460">
    <property type="component" value="Unassembled WGS sequence"/>
</dbReference>
<evidence type="ECO:0000313" key="2">
    <source>
        <dbReference type="EMBL" id="KAK7480753.1"/>
    </source>
</evidence>
<gene>
    <name evidence="2" type="ORF">BaRGS_00028014</name>
</gene>
<comment type="caution">
    <text evidence="2">The sequence shown here is derived from an EMBL/GenBank/DDBJ whole genome shotgun (WGS) entry which is preliminary data.</text>
</comment>
<evidence type="ECO:0000256" key="1">
    <source>
        <dbReference type="SAM" id="MobiDB-lite"/>
    </source>
</evidence>
<protein>
    <submittedName>
        <fullName evidence="2">Uncharacterized protein</fullName>
    </submittedName>
</protein>
<organism evidence="2 3">
    <name type="scientific">Batillaria attramentaria</name>
    <dbReference type="NCBI Taxonomy" id="370345"/>
    <lineage>
        <taxon>Eukaryota</taxon>
        <taxon>Metazoa</taxon>
        <taxon>Spiralia</taxon>
        <taxon>Lophotrochozoa</taxon>
        <taxon>Mollusca</taxon>
        <taxon>Gastropoda</taxon>
        <taxon>Caenogastropoda</taxon>
        <taxon>Sorbeoconcha</taxon>
        <taxon>Cerithioidea</taxon>
        <taxon>Batillariidae</taxon>
        <taxon>Batillaria</taxon>
    </lineage>
</organism>
<keyword evidence="3" id="KW-1185">Reference proteome</keyword>
<evidence type="ECO:0000313" key="3">
    <source>
        <dbReference type="Proteomes" id="UP001519460"/>
    </source>
</evidence>
<feature type="compositionally biased region" description="Polar residues" evidence="1">
    <location>
        <begin position="31"/>
        <end position="61"/>
    </location>
</feature>
<reference evidence="2 3" key="1">
    <citation type="journal article" date="2023" name="Sci. Data">
        <title>Genome assembly of the Korean intertidal mud-creeper Batillaria attramentaria.</title>
        <authorList>
            <person name="Patra A.K."/>
            <person name="Ho P.T."/>
            <person name="Jun S."/>
            <person name="Lee S.J."/>
            <person name="Kim Y."/>
            <person name="Won Y.J."/>
        </authorList>
    </citation>
    <scope>NUCLEOTIDE SEQUENCE [LARGE SCALE GENOMIC DNA]</scope>
    <source>
        <strain evidence="2">Wonlab-2016</strain>
    </source>
</reference>
<name>A0ABD0K0T0_9CAEN</name>
<sequence length="61" mass="6450">FSDHVCSCTCSVAGQTAALEQGKQRGVYTPPHTTSARGGMTQPSSDSRWVANWLTNPGSSH</sequence>
<dbReference type="EMBL" id="JACVVK020000275">
    <property type="protein sequence ID" value="KAK7480753.1"/>
    <property type="molecule type" value="Genomic_DNA"/>
</dbReference>
<feature type="non-terminal residue" evidence="2">
    <location>
        <position position="1"/>
    </location>
</feature>